<comment type="caution">
    <text evidence="2">The sequence shown here is derived from an EMBL/GenBank/DDBJ whole genome shotgun (WGS) entry which is preliminary data.</text>
</comment>
<keyword evidence="1" id="KW-0472">Membrane</keyword>
<dbReference type="InterPro" id="IPR025037">
    <property type="entry name" value="DUF3923"/>
</dbReference>
<feature type="transmembrane region" description="Helical" evidence="1">
    <location>
        <begin position="31"/>
        <end position="52"/>
    </location>
</feature>
<accession>A0ABY2YTU1</accession>
<keyword evidence="1" id="KW-1133">Transmembrane helix</keyword>
<gene>
    <name evidence="2" type="ORF">DY048_05220</name>
</gene>
<name>A0ABY2YTU1_9LACO</name>
<evidence type="ECO:0000313" key="2">
    <source>
        <dbReference type="EMBL" id="TPR14349.1"/>
    </source>
</evidence>
<reference evidence="2 3" key="1">
    <citation type="submission" date="2018-08" db="EMBL/GenBank/DDBJ databases">
        <title>Comparative genomics of wild bee and flower associated Lactobacillus reveals potential adaptation to the bee host.</title>
        <authorList>
            <person name="Vuong H.Q."/>
            <person name="Mcfrederick Q.S."/>
        </authorList>
    </citation>
    <scope>NUCLEOTIDE SEQUENCE [LARGE SCALE GENOMIC DNA]</scope>
    <source>
        <strain evidence="2 3">HV_04</strain>
    </source>
</reference>
<dbReference type="Proteomes" id="UP000767392">
    <property type="component" value="Unassembled WGS sequence"/>
</dbReference>
<organism evidence="2 3">
    <name type="scientific">Apilactobacillus timberlakei</name>
    <dbReference type="NCBI Taxonomy" id="2008380"/>
    <lineage>
        <taxon>Bacteria</taxon>
        <taxon>Bacillati</taxon>
        <taxon>Bacillota</taxon>
        <taxon>Bacilli</taxon>
        <taxon>Lactobacillales</taxon>
        <taxon>Lactobacillaceae</taxon>
        <taxon>Apilactobacillus</taxon>
    </lineage>
</organism>
<sequence>MIILFFKFIYRKLYFELYFMLKINGDVIMKFFKISSLFFIILFIIGDLFLFFRKTDGSGIENNFANQVVSLMILGALFLIILIVHIIVYHNIKR</sequence>
<evidence type="ECO:0000256" key="1">
    <source>
        <dbReference type="SAM" id="Phobius"/>
    </source>
</evidence>
<protein>
    <submittedName>
        <fullName evidence="2">DUF3923 family protein</fullName>
    </submittedName>
</protein>
<evidence type="ECO:0000313" key="3">
    <source>
        <dbReference type="Proteomes" id="UP000767392"/>
    </source>
</evidence>
<dbReference type="EMBL" id="QUAM01000003">
    <property type="protein sequence ID" value="TPR14349.1"/>
    <property type="molecule type" value="Genomic_DNA"/>
</dbReference>
<keyword evidence="1" id="KW-0812">Transmembrane</keyword>
<dbReference type="Pfam" id="PF13061">
    <property type="entry name" value="DUF3923"/>
    <property type="match status" value="1"/>
</dbReference>
<proteinExistence type="predicted"/>
<keyword evidence="3" id="KW-1185">Reference proteome</keyword>
<feature type="transmembrane region" description="Helical" evidence="1">
    <location>
        <begin position="64"/>
        <end position="89"/>
    </location>
</feature>